<reference evidence="2" key="1">
    <citation type="submission" date="2018-05" db="EMBL/GenBank/DDBJ databases">
        <authorList>
            <person name="Lanie J.A."/>
            <person name="Ng W.-L."/>
            <person name="Kazmierczak K.M."/>
            <person name="Andrzejewski T.M."/>
            <person name="Davidsen T.M."/>
            <person name="Wayne K.J."/>
            <person name="Tettelin H."/>
            <person name="Glass J.I."/>
            <person name="Rusch D."/>
            <person name="Podicherti R."/>
            <person name="Tsui H.-C.T."/>
            <person name="Winkler M.E."/>
        </authorList>
    </citation>
    <scope>NUCLEOTIDE SEQUENCE</scope>
</reference>
<dbReference type="GO" id="GO:0046872">
    <property type="term" value="F:metal ion binding"/>
    <property type="evidence" value="ECO:0007669"/>
    <property type="project" value="UniProtKB-KW"/>
</dbReference>
<dbReference type="AlphaFoldDB" id="A0A382GBZ1"/>
<dbReference type="Gene3D" id="1.20.120.450">
    <property type="entry name" value="dinb family like domain"/>
    <property type="match status" value="1"/>
</dbReference>
<keyword evidence="1" id="KW-0479">Metal-binding</keyword>
<evidence type="ECO:0000313" key="2">
    <source>
        <dbReference type="EMBL" id="SVB72419.1"/>
    </source>
</evidence>
<proteinExistence type="predicted"/>
<evidence type="ECO:0000256" key="1">
    <source>
        <dbReference type="ARBA" id="ARBA00022723"/>
    </source>
</evidence>
<dbReference type="EMBL" id="UINC01054560">
    <property type="protein sequence ID" value="SVB72419.1"/>
    <property type="molecule type" value="Genomic_DNA"/>
</dbReference>
<accession>A0A382GBZ1</accession>
<gene>
    <name evidence="2" type="ORF">METZ01_LOCUS225273</name>
</gene>
<protein>
    <recommendedName>
        <fullName evidence="3">DinB-like domain-containing protein</fullName>
    </recommendedName>
</protein>
<dbReference type="SUPFAM" id="SSF109854">
    <property type="entry name" value="DinB/YfiT-like putative metalloenzymes"/>
    <property type="match status" value="1"/>
</dbReference>
<dbReference type="PANTHER" id="PTHR37302:SF1">
    <property type="entry name" value="PROTEIN DINB"/>
    <property type="match status" value="1"/>
</dbReference>
<dbReference type="Pfam" id="PF05163">
    <property type="entry name" value="DinB"/>
    <property type="match status" value="1"/>
</dbReference>
<name>A0A382GBZ1_9ZZZZ</name>
<sequence length="175" mass="20489">MHDKSYLLSLLDYSDWANEEFFKIIREIPADEVTKQRESFMNSVRNSVNHLLVIDKVWMSHMKREKHSFEHLQTILYENLDDLWDAKKEMNQEIRDYVSGLSEDELEEVIDYELIGGNTGSLPRYMIITHLAIHGGFHRGVIADMFGQVPVRPTGQDIPVWERAMRNGQARVNQI</sequence>
<organism evidence="2">
    <name type="scientific">marine metagenome</name>
    <dbReference type="NCBI Taxonomy" id="408172"/>
    <lineage>
        <taxon>unclassified sequences</taxon>
        <taxon>metagenomes</taxon>
        <taxon>ecological metagenomes</taxon>
    </lineage>
</organism>
<evidence type="ECO:0008006" key="3">
    <source>
        <dbReference type="Google" id="ProtNLM"/>
    </source>
</evidence>
<dbReference type="InterPro" id="IPR034660">
    <property type="entry name" value="DinB/YfiT-like"/>
</dbReference>
<dbReference type="PANTHER" id="PTHR37302">
    <property type="entry name" value="SLR1116 PROTEIN"/>
    <property type="match status" value="1"/>
</dbReference>
<dbReference type="InterPro" id="IPR007837">
    <property type="entry name" value="DinB"/>
</dbReference>